<accession>F3QPG8</accession>
<keyword evidence="1" id="KW-0812">Transmembrane</keyword>
<dbReference type="HOGENOM" id="CLU_2956464_0_0_10"/>
<dbReference type="OrthoDB" id="9883722at2"/>
<proteinExistence type="predicted"/>
<protein>
    <submittedName>
        <fullName evidence="2">Uncharacterized protein</fullName>
    </submittedName>
</protein>
<organism evidence="2 3">
    <name type="scientific">Paraprevotella xylaniphila YIT 11841</name>
    <dbReference type="NCBI Taxonomy" id="762982"/>
    <lineage>
        <taxon>Bacteria</taxon>
        <taxon>Pseudomonadati</taxon>
        <taxon>Bacteroidota</taxon>
        <taxon>Bacteroidia</taxon>
        <taxon>Bacteroidales</taxon>
        <taxon>Prevotellaceae</taxon>
        <taxon>Paraprevotella</taxon>
    </lineage>
</organism>
<dbReference type="EMBL" id="AFBR01000001">
    <property type="protein sequence ID" value="EGG58163.1"/>
    <property type="molecule type" value="Genomic_DNA"/>
</dbReference>
<dbReference type="AlphaFoldDB" id="F3QPG8"/>
<evidence type="ECO:0000313" key="3">
    <source>
        <dbReference type="Proteomes" id="UP000005546"/>
    </source>
</evidence>
<keyword evidence="3" id="KW-1185">Reference proteome</keyword>
<evidence type="ECO:0000313" key="2">
    <source>
        <dbReference type="EMBL" id="EGG58163.1"/>
    </source>
</evidence>
<evidence type="ECO:0000256" key="1">
    <source>
        <dbReference type="SAM" id="Phobius"/>
    </source>
</evidence>
<keyword evidence="1" id="KW-1133">Transmembrane helix</keyword>
<gene>
    <name evidence="2" type="ORF">HMPREF9442_00056</name>
</gene>
<comment type="caution">
    <text evidence="2">The sequence shown here is derived from an EMBL/GenBank/DDBJ whole genome shotgun (WGS) entry which is preliminary data.</text>
</comment>
<reference evidence="2 3" key="1">
    <citation type="submission" date="2011-02" db="EMBL/GenBank/DDBJ databases">
        <authorList>
            <person name="Weinstock G."/>
            <person name="Sodergren E."/>
            <person name="Clifton S."/>
            <person name="Fulton L."/>
            <person name="Fulton B."/>
            <person name="Courtney L."/>
            <person name="Fronick C."/>
            <person name="Harrison M."/>
            <person name="Strong C."/>
            <person name="Farmer C."/>
            <person name="Delahaunty K."/>
            <person name="Markovic C."/>
            <person name="Hall O."/>
            <person name="Minx P."/>
            <person name="Tomlinson C."/>
            <person name="Mitreva M."/>
            <person name="Hou S."/>
            <person name="Chen J."/>
            <person name="Wollam A."/>
            <person name="Pepin K.H."/>
            <person name="Johnson M."/>
            <person name="Bhonagiri V."/>
            <person name="Zhang X."/>
            <person name="Suruliraj S."/>
            <person name="Warren W."/>
            <person name="Chinwalla A."/>
            <person name="Mardis E.R."/>
            <person name="Wilson R.K."/>
        </authorList>
    </citation>
    <scope>NUCLEOTIDE SEQUENCE [LARGE SCALE GENOMIC DNA]</scope>
    <source>
        <strain evidence="2 3">YIT 11841</strain>
    </source>
</reference>
<dbReference type="Proteomes" id="UP000005546">
    <property type="component" value="Unassembled WGS sequence"/>
</dbReference>
<name>F3QPG8_9BACT</name>
<feature type="transmembrane region" description="Helical" evidence="1">
    <location>
        <begin position="39"/>
        <end position="57"/>
    </location>
</feature>
<dbReference type="STRING" id="762982.HMPREF9442_00056"/>
<sequence length="59" mass="7303">MGVTVRQHNMIVRNEMKFLMEHGCYFAKLHILRRKCKRFPLRMNIIIIFALIFIPYYRM</sequence>
<keyword evidence="1" id="KW-0472">Membrane</keyword>